<name>A0A927WCX5_SELRU</name>
<feature type="active site" description="Proton donor" evidence="3">
    <location>
        <position position="87"/>
    </location>
</feature>
<dbReference type="InterPro" id="IPR007712">
    <property type="entry name" value="RelE/ParE_toxin"/>
</dbReference>
<evidence type="ECO:0000313" key="4">
    <source>
        <dbReference type="EMBL" id="MBE6084338.1"/>
    </source>
</evidence>
<dbReference type="AlphaFoldDB" id="A0A927WCX5"/>
<dbReference type="FunFam" id="3.30.2310.20:FF:000003">
    <property type="entry name" value="Type II toxin-antitoxin system YafQ family toxin"/>
    <property type="match status" value="1"/>
</dbReference>
<dbReference type="InterPro" id="IPR004386">
    <property type="entry name" value="Toxin_YafQ-like"/>
</dbReference>
<evidence type="ECO:0000256" key="1">
    <source>
        <dbReference type="ARBA" id="ARBA00022649"/>
    </source>
</evidence>
<evidence type="ECO:0000256" key="3">
    <source>
        <dbReference type="PIRSR" id="PIRSR006156-1"/>
    </source>
</evidence>
<keyword evidence="1" id="KW-1277">Toxin-antitoxin system</keyword>
<dbReference type="Gene3D" id="3.30.2310.20">
    <property type="entry name" value="RelE-like"/>
    <property type="match status" value="1"/>
</dbReference>
<dbReference type="NCBIfam" id="TIGR02385">
    <property type="entry name" value="RelE_StbE"/>
    <property type="match status" value="1"/>
</dbReference>
<dbReference type="Proteomes" id="UP000772151">
    <property type="component" value="Unassembled WGS sequence"/>
</dbReference>
<evidence type="ECO:0000256" key="2">
    <source>
        <dbReference type="ARBA" id="ARBA00061366"/>
    </source>
</evidence>
<proteinExistence type="inferred from homology"/>
<dbReference type="PANTHER" id="PTHR40588">
    <property type="entry name" value="MRNA INTERFERASE TOXIN YAFQ"/>
    <property type="match status" value="1"/>
</dbReference>
<dbReference type="RefSeq" id="WP_303668354.1">
    <property type="nucleotide sequence ID" value="NZ_SVCA01000002.1"/>
</dbReference>
<dbReference type="GO" id="GO:0004521">
    <property type="term" value="F:RNA endonuclease activity"/>
    <property type="evidence" value="ECO:0007669"/>
    <property type="project" value="TreeGrafter"/>
</dbReference>
<dbReference type="Pfam" id="PF15738">
    <property type="entry name" value="YafQ_toxin"/>
    <property type="match status" value="1"/>
</dbReference>
<organism evidence="4 5">
    <name type="scientific">Selenomonas ruminantium</name>
    <dbReference type="NCBI Taxonomy" id="971"/>
    <lineage>
        <taxon>Bacteria</taxon>
        <taxon>Bacillati</taxon>
        <taxon>Bacillota</taxon>
        <taxon>Negativicutes</taxon>
        <taxon>Selenomonadales</taxon>
        <taxon>Selenomonadaceae</taxon>
        <taxon>Selenomonas</taxon>
    </lineage>
</organism>
<protein>
    <submittedName>
        <fullName evidence="4">Type II toxin-antitoxin system YafQ family toxin</fullName>
    </submittedName>
</protein>
<dbReference type="GO" id="GO:0006415">
    <property type="term" value="P:translational termination"/>
    <property type="evidence" value="ECO:0007669"/>
    <property type="project" value="TreeGrafter"/>
</dbReference>
<comment type="similarity">
    <text evidence="2">Belongs to the RelE toxin family. YafQ subfamily.</text>
</comment>
<dbReference type="PANTHER" id="PTHR40588:SF1">
    <property type="entry name" value="MRNA INTERFERASE TOXIN YAFQ"/>
    <property type="match status" value="1"/>
</dbReference>
<dbReference type="GO" id="GO:0006402">
    <property type="term" value="P:mRNA catabolic process"/>
    <property type="evidence" value="ECO:0007669"/>
    <property type="project" value="TreeGrafter"/>
</dbReference>
<reference evidence="4" key="1">
    <citation type="submission" date="2019-04" db="EMBL/GenBank/DDBJ databases">
        <title>Evolution of Biomass-Degrading Anaerobic Consortia Revealed by Metagenomics.</title>
        <authorList>
            <person name="Peng X."/>
        </authorList>
    </citation>
    <scope>NUCLEOTIDE SEQUENCE</scope>
    <source>
        <strain evidence="4">SIG242</strain>
    </source>
</reference>
<dbReference type="PIRSF" id="PIRSF006156">
    <property type="entry name" value="YafQ"/>
    <property type="match status" value="1"/>
</dbReference>
<accession>A0A927WCX5</accession>
<dbReference type="InterPro" id="IPR035093">
    <property type="entry name" value="RelE/ParE_toxin_dom_sf"/>
</dbReference>
<dbReference type="SUPFAM" id="SSF143011">
    <property type="entry name" value="RelE-like"/>
    <property type="match status" value="1"/>
</dbReference>
<dbReference type="EMBL" id="SVCA01000002">
    <property type="protein sequence ID" value="MBE6084338.1"/>
    <property type="molecule type" value="Genomic_DNA"/>
</dbReference>
<evidence type="ECO:0000313" key="5">
    <source>
        <dbReference type="Proteomes" id="UP000772151"/>
    </source>
</evidence>
<sequence>MTYKVKFTSAYKKDYKRAKKRGLDINLLDDVVEELRQGHQLDPRYHDHELRGNWAGFRECHIQPDWLLVYLIEDDILTLTLTNTGTHADIFDK</sequence>
<dbReference type="NCBIfam" id="TIGR00053">
    <property type="entry name" value="YafQ family addiction module toxin"/>
    <property type="match status" value="1"/>
</dbReference>
<gene>
    <name evidence="4" type="ORF">E7203_02510</name>
</gene>
<comment type="caution">
    <text evidence="4">The sequence shown here is derived from an EMBL/GenBank/DDBJ whole genome shotgun (WGS) entry which is preliminary data.</text>
</comment>